<dbReference type="Proteomes" id="UP000008366">
    <property type="component" value="Unassembled WGS sequence"/>
</dbReference>
<accession>K6WCB7</accession>
<protein>
    <submittedName>
        <fullName evidence="1">Uncharacterized protein</fullName>
    </submittedName>
</protein>
<comment type="caution">
    <text evidence="1">The sequence shown here is derived from an EMBL/GenBank/DDBJ whole genome shotgun (WGS) entry which is preliminary data.</text>
</comment>
<dbReference type="EMBL" id="BAHD01000052">
    <property type="protein sequence ID" value="GAB96905.1"/>
    <property type="molecule type" value="Genomic_DNA"/>
</dbReference>
<gene>
    <name evidence="1" type="ORF">KILIM_052_00030</name>
</gene>
<dbReference type="AlphaFoldDB" id="K6WCB7"/>
<sequence>MRVPIGPLTHEDLRMLRDYCGYSFDWPPKDGQSVPKAALFVGYARLQQIEDGGLRDLFGDLQQVRISYQRLTGENPVDDAFLVRVARSSTSPLARAFLDAGGTSPRYA</sequence>
<proteinExistence type="predicted"/>
<keyword evidence="2" id="KW-1185">Reference proteome</keyword>
<evidence type="ECO:0000313" key="2">
    <source>
        <dbReference type="Proteomes" id="UP000008366"/>
    </source>
</evidence>
<reference evidence="1 2" key="1">
    <citation type="submission" date="2012-08" db="EMBL/GenBank/DDBJ databases">
        <title>Whole genome shotgun sequence of Kineosphaera limosa NBRC 100340.</title>
        <authorList>
            <person name="Yoshida I."/>
            <person name="Isaki S."/>
            <person name="Hosoyama A."/>
            <person name="Tsuchikane K."/>
            <person name="Katsumata H."/>
            <person name="Ando Y."/>
            <person name="Ohji S."/>
            <person name="Hamada M."/>
            <person name="Tamura T."/>
            <person name="Yamazoe A."/>
            <person name="Yamazaki S."/>
            <person name="Fujita N."/>
        </authorList>
    </citation>
    <scope>NUCLEOTIDE SEQUENCE [LARGE SCALE GENOMIC DNA]</scope>
    <source>
        <strain evidence="1 2">NBRC 100340</strain>
    </source>
</reference>
<name>K6WCB7_9MICO</name>
<organism evidence="1 2">
    <name type="scientific">Kineosphaera limosa NBRC 100340</name>
    <dbReference type="NCBI Taxonomy" id="1184609"/>
    <lineage>
        <taxon>Bacteria</taxon>
        <taxon>Bacillati</taxon>
        <taxon>Actinomycetota</taxon>
        <taxon>Actinomycetes</taxon>
        <taxon>Micrococcales</taxon>
        <taxon>Dermatophilaceae</taxon>
        <taxon>Kineosphaera</taxon>
    </lineage>
</organism>
<evidence type="ECO:0000313" key="1">
    <source>
        <dbReference type="EMBL" id="GAB96905.1"/>
    </source>
</evidence>